<organism evidence="2 3">
    <name type="scientific">Sphingomonas koreensis</name>
    <dbReference type="NCBI Taxonomy" id="93064"/>
    <lineage>
        <taxon>Bacteria</taxon>
        <taxon>Pseudomonadati</taxon>
        <taxon>Pseudomonadota</taxon>
        <taxon>Alphaproteobacteria</taxon>
        <taxon>Sphingomonadales</taxon>
        <taxon>Sphingomonadaceae</taxon>
        <taxon>Sphingomonas</taxon>
    </lineage>
</organism>
<dbReference type="Gene3D" id="3.30.1540.10">
    <property type="entry name" value="formyl-coa transferase, domain 3"/>
    <property type="match status" value="1"/>
</dbReference>
<reference evidence="2 3" key="1">
    <citation type="submission" date="2018-07" db="EMBL/GenBank/DDBJ databases">
        <title>Genomic and Epidemiologic Investigation of an Indolent Hospital Outbreak.</title>
        <authorList>
            <person name="Johnson R.C."/>
            <person name="Deming C."/>
            <person name="Conlan S."/>
            <person name="Zellmer C.J."/>
            <person name="Michelin A.V."/>
            <person name="Lee-Lin S."/>
            <person name="Thomas P.J."/>
            <person name="Park M."/>
            <person name="Weingarten R.A."/>
            <person name="Less J."/>
            <person name="Dekker J.P."/>
            <person name="Frank K.M."/>
            <person name="Musser K.A."/>
            <person name="Mcquiston J.R."/>
            <person name="Henderson D.K."/>
            <person name="Lau A.F."/>
            <person name="Palmore T.N."/>
            <person name="Segre J.A."/>
        </authorList>
    </citation>
    <scope>NUCLEOTIDE SEQUENCE [LARGE SCALE GENOMIC DNA]</scope>
    <source>
        <strain evidence="2 3">SK-CDC1_0717</strain>
    </source>
</reference>
<dbReference type="SUPFAM" id="SSF89796">
    <property type="entry name" value="CoA-transferase family III (CaiB/BaiF)"/>
    <property type="match status" value="1"/>
</dbReference>
<dbReference type="InterPro" id="IPR023606">
    <property type="entry name" value="CoA-Trfase_III_dom_1_sf"/>
</dbReference>
<name>A0A430G1W3_9SPHN</name>
<dbReference type="Pfam" id="PF02515">
    <property type="entry name" value="CoA_transf_3"/>
    <property type="match status" value="1"/>
</dbReference>
<dbReference type="GO" id="GO:0008410">
    <property type="term" value="F:CoA-transferase activity"/>
    <property type="evidence" value="ECO:0007669"/>
    <property type="project" value="TreeGrafter"/>
</dbReference>
<dbReference type="RefSeq" id="WP_126004902.1">
    <property type="nucleotide sequence ID" value="NZ_QQYZ01000013.1"/>
</dbReference>
<dbReference type="InterPro" id="IPR044855">
    <property type="entry name" value="CoA-Trfase_III_dom3_sf"/>
</dbReference>
<gene>
    <name evidence="2" type="ORF">DAH66_14220</name>
</gene>
<evidence type="ECO:0000256" key="1">
    <source>
        <dbReference type="ARBA" id="ARBA00022679"/>
    </source>
</evidence>
<protein>
    <submittedName>
        <fullName evidence="2">CoA transferase</fullName>
    </submittedName>
</protein>
<dbReference type="Gene3D" id="3.40.50.10540">
    <property type="entry name" value="Crotonobetainyl-coa:carnitine coa-transferase, domain 1"/>
    <property type="match status" value="1"/>
</dbReference>
<proteinExistence type="predicted"/>
<dbReference type="EMBL" id="QQYZ01000013">
    <property type="protein sequence ID" value="RSY82020.1"/>
    <property type="molecule type" value="Genomic_DNA"/>
</dbReference>
<accession>A0A430G1W3</accession>
<dbReference type="AlphaFoldDB" id="A0A430G1W3"/>
<evidence type="ECO:0000313" key="3">
    <source>
        <dbReference type="Proteomes" id="UP000287746"/>
    </source>
</evidence>
<comment type="caution">
    <text evidence="2">The sequence shown here is derived from an EMBL/GenBank/DDBJ whole genome shotgun (WGS) entry which is preliminary data.</text>
</comment>
<dbReference type="InterPro" id="IPR050483">
    <property type="entry name" value="CoA-transferase_III_domain"/>
</dbReference>
<dbReference type="InterPro" id="IPR003673">
    <property type="entry name" value="CoA-Trfase_fam_III"/>
</dbReference>
<dbReference type="PANTHER" id="PTHR48207">
    <property type="entry name" value="SUCCINATE--HYDROXYMETHYLGLUTARATE COA-TRANSFERASE"/>
    <property type="match status" value="1"/>
</dbReference>
<sequence length="399" mass="42828">MTYPLSGLKIVDLSQIYNGPYATYLLALGGADVIKIEPPGGESLRRRAAVGGAALPFAMLNGCKRSLVLNLKTPEGKAALKTLVSDADVIVENFAPGVMDRLELGADTLMALNPRLIYASSSGFGRDGPYSRYPAMDLTVQAMGGIIHTTGQPDQPPVKAGPAVADFFAGIHLYGAIVTALYERERTGAARRVEVAMQDAVYASLSSNLGLHWGGQGSEAPQRTGNRHGGMAESPYNVYPTADGYIAIICVGEAHWRSLAKVMDAEALADDPRFTTLKSRVAHMDLIDATVSDWTSRHATAEIFEKLMSAHVPSAPVRTLEEVVNDPNMHARGALTHIDHPEYGRIVVQQSPFCFDGVPRMPLTPSQPLGADMQAILAADLGYDDETIRRATTNQIGEE</sequence>
<dbReference type="PANTHER" id="PTHR48207:SF3">
    <property type="entry name" value="SUCCINATE--HYDROXYMETHYLGLUTARATE COA-TRANSFERASE"/>
    <property type="match status" value="1"/>
</dbReference>
<keyword evidence="1 2" id="KW-0808">Transferase</keyword>
<evidence type="ECO:0000313" key="2">
    <source>
        <dbReference type="EMBL" id="RSY82020.1"/>
    </source>
</evidence>
<dbReference type="Proteomes" id="UP000287746">
    <property type="component" value="Unassembled WGS sequence"/>
</dbReference>